<comment type="subcellular location">
    <subcellularLocation>
        <location evidence="1 9">Golgi apparatus membrane</location>
        <topology evidence="1 9">Single-pass type II membrane protein</topology>
    </subcellularLocation>
</comment>
<evidence type="ECO:0000256" key="1">
    <source>
        <dbReference type="ARBA" id="ARBA00004323"/>
    </source>
</evidence>
<dbReference type="InterPro" id="IPR005331">
    <property type="entry name" value="Sulfotransferase"/>
</dbReference>
<evidence type="ECO:0000256" key="6">
    <source>
        <dbReference type="ARBA" id="ARBA00023034"/>
    </source>
</evidence>
<evidence type="ECO:0000313" key="10">
    <source>
        <dbReference type="EMBL" id="KAK3765810.1"/>
    </source>
</evidence>
<comment type="caution">
    <text evidence="10">The sequence shown here is derived from an EMBL/GenBank/DDBJ whole genome shotgun (WGS) entry which is preliminary data.</text>
</comment>
<evidence type="ECO:0000256" key="2">
    <source>
        <dbReference type="ARBA" id="ARBA00006339"/>
    </source>
</evidence>
<keyword evidence="9" id="KW-0735">Signal-anchor</keyword>
<dbReference type="Pfam" id="PF03567">
    <property type="entry name" value="Sulfotransfer_2"/>
    <property type="match status" value="1"/>
</dbReference>
<dbReference type="GO" id="GO:0000139">
    <property type="term" value="C:Golgi membrane"/>
    <property type="evidence" value="ECO:0007669"/>
    <property type="project" value="UniProtKB-SubCell"/>
</dbReference>
<comment type="similarity">
    <text evidence="2 9">Belongs to the sulfotransferase 2 family.</text>
</comment>
<evidence type="ECO:0000313" key="11">
    <source>
        <dbReference type="Proteomes" id="UP001283361"/>
    </source>
</evidence>
<name>A0AAE1DDD1_9GAST</name>
<evidence type="ECO:0000256" key="9">
    <source>
        <dbReference type="RuleBase" id="RU364020"/>
    </source>
</evidence>
<dbReference type="InterPro" id="IPR018011">
    <property type="entry name" value="Carb_sulfotrans_8-10"/>
</dbReference>
<keyword evidence="8 9" id="KW-0325">Glycoprotein</keyword>
<dbReference type="EC" id="2.8.2.-" evidence="9"/>
<evidence type="ECO:0000256" key="8">
    <source>
        <dbReference type="ARBA" id="ARBA00023180"/>
    </source>
</evidence>
<keyword evidence="3 9" id="KW-0808">Transferase</keyword>
<organism evidence="10 11">
    <name type="scientific">Elysia crispata</name>
    <name type="common">lettuce slug</name>
    <dbReference type="NCBI Taxonomy" id="231223"/>
    <lineage>
        <taxon>Eukaryota</taxon>
        <taxon>Metazoa</taxon>
        <taxon>Spiralia</taxon>
        <taxon>Lophotrochozoa</taxon>
        <taxon>Mollusca</taxon>
        <taxon>Gastropoda</taxon>
        <taxon>Heterobranchia</taxon>
        <taxon>Euthyneura</taxon>
        <taxon>Panpulmonata</taxon>
        <taxon>Sacoglossa</taxon>
        <taxon>Placobranchoidea</taxon>
        <taxon>Plakobranchidae</taxon>
        <taxon>Elysia</taxon>
    </lineage>
</organism>
<gene>
    <name evidence="10" type="ORF">RRG08_026280</name>
</gene>
<keyword evidence="5 9" id="KW-1133">Transmembrane helix</keyword>
<protein>
    <recommendedName>
        <fullName evidence="9">Carbohydrate sulfotransferase</fullName>
        <ecNumber evidence="9">2.8.2.-</ecNumber>
    </recommendedName>
</protein>
<reference evidence="10" key="1">
    <citation type="journal article" date="2023" name="G3 (Bethesda)">
        <title>A reference genome for the long-term kleptoplast-retaining sea slug Elysia crispata morphotype clarki.</title>
        <authorList>
            <person name="Eastman K.E."/>
            <person name="Pendleton A.L."/>
            <person name="Shaikh M.A."/>
            <person name="Suttiyut T."/>
            <person name="Ogas R."/>
            <person name="Tomko P."/>
            <person name="Gavelis G."/>
            <person name="Widhalm J.R."/>
            <person name="Wisecaver J.H."/>
        </authorList>
    </citation>
    <scope>NUCLEOTIDE SEQUENCE</scope>
    <source>
        <strain evidence="10">ECLA1</strain>
    </source>
</reference>
<dbReference type="EMBL" id="JAWDGP010004277">
    <property type="protein sequence ID" value="KAK3765810.1"/>
    <property type="molecule type" value="Genomic_DNA"/>
</dbReference>
<accession>A0AAE1DDD1</accession>
<dbReference type="AlphaFoldDB" id="A0AAE1DDD1"/>
<evidence type="ECO:0000256" key="5">
    <source>
        <dbReference type="ARBA" id="ARBA00022989"/>
    </source>
</evidence>
<keyword evidence="11" id="KW-1185">Reference proteome</keyword>
<dbReference type="PANTHER" id="PTHR12137">
    <property type="entry name" value="CARBOHYDRATE SULFOTRANSFERASE"/>
    <property type="match status" value="1"/>
</dbReference>
<keyword evidence="4 9" id="KW-0812">Transmembrane</keyword>
<proteinExistence type="inferred from homology"/>
<dbReference type="GO" id="GO:0008146">
    <property type="term" value="F:sulfotransferase activity"/>
    <property type="evidence" value="ECO:0007669"/>
    <property type="project" value="InterPro"/>
</dbReference>
<dbReference type="PANTHER" id="PTHR12137:SF54">
    <property type="entry name" value="CARBOHYDRATE SULFOTRANSFERASE"/>
    <property type="match status" value="1"/>
</dbReference>
<dbReference type="GO" id="GO:0016051">
    <property type="term" value="P:carbohydrate biosynthetic process"/>
    <property type="evidence" value="ECO:0007669"/>
    <property type="project" value="InterPro"/>
</dbReference>
<evidence type="ECO:0000256" key="7">
    <source>
        <dbReference type="ARBA" id="ARBA00023136"/>
    </source>
</evidence>
<sequence>MVFCVRGAWQKVISDFAEGRCIDCMVNEFWGKRPNMSLVERLLHSPSNLFALCAVEHGGLEGLLDLELTRSSTRMRRKFCHRHRRMWLAALAVFCACVLLIWERQPILADSEELQLSQDVRNPLVGGVLNIRAPAEKRKVTPNVTDLGVNMCTGRPWQKLRRVPAFASSPEVSIKHSLLYCPVGKVGSSFFTRIMIALGLHESLQKPLVSPFSIPIEQAGRDRCDSLDTLGSHDRKLAFLHKSELVVFGRDPYRRIFSAWVDKLFSPNPFYWKSWGRLAVHSFRCEPNVTFSQFVQLVVRPKGLHWFDVHLRPVAEECKMCDIQYTLVGKIETNTKDLDLLASRINVSMAFLHEPGYKEASAVDTVLDAVEGAFSWRQHIQACGVSLDRMGRSIWRKLQIRGVFDNTQLYPFKPGELQGMTASKFIDACKAAIKSSTNKQKLQRQKEVALVQAYSQVDDTDLAKIAQIYHKDFLLFGYDKKPDILYKNRKKILTTSETVEKSTTTTTDAFDWSKDWML</sequence>
<dbReference type="Proteomes" id="UP001283361">
    <property type="component" value="Unassembled WGS sequence"/>
</dbReference>
<evidence type="ECO:0000256" key="4">
    <source>
        <dbReference type="ARBA" id="ARBA00022692"/>
    </source>
</evidence>
<evidence type="ECO:0000256" key="3">
    <source>
        <dbReference type="ARBA" id="ARBA00022679"/>
    </source>
</evidence>
<keyword evidence="7 9" id="KW-0472">Membrane</keyword>
<feature type="transmembrane region" description="Helical" evidence="9">
    <location>
        <begin position="85"/>
        <end position="102"/>
    </location>
</feature>
<keyword evidence="6 9" id="KW-0333">Golgi apparatus</keyword>
<keyword evidence="9" id="KW-0119">Carbohydrate metabolism</keyword>